<sequence length="73" mass="8675">MKNLKRLKKVFGLNEYGFIDFPKKISNVKVSREINYIKMGGCSFCFPHGFETINSTISKNTRSWKKNRKKQWK</sequence>
<dbReference type="Proteomes" id="UP000467305">
    <property type="component" value="Unassembled WGS sequence"/>
</dbReference>
<evidence type="ECO:0000313" key="2">
    <source>
        <dbReference type="Proteomes" id="UP000467305"/>
    </source>
</evidence>
<gene>
    <name evidence="1" type="ORF">F7018_03505</name>
</gene>
<keyword evidence="2" id="KW-1185">Reference proteome</keyword>
<comment type="caution">
    <text evidence="1">The sequence shown here is derived from an EMBL/GenBank/DDBJ whole genome shotgun (WGS) entry which is preliminary data.</text>
</comment>
<organism evidence="1 2">
    <name type="scientific">Tenacibaculum aiptasiae</name>
    <dbReference type="NCBI Taxonomy" id="426481"/>
    <lineage>
        <taxon>Bacteria</taxon>
        <taxon>Pseudomonadati</taxon>
        <taxon>Bacteroidota</taxon>
        <taxon>Flavobacteriia</taxon>
        <taxon>Flavobacteriales</taxon>
        <taxon>Flavobacteriaceae</taxon>
        <taxon>Tenacibaculum</taxon>
    </lineage>
</organism>
<evidence type="ECO:0000313" key="1">
    <source>
        <dbReference type="EMBL" id="KAB1159391.1"/>
    </source>
</evidence>
<dbReference type="AlphaFoldDB" id="A0A7J5AP58"/>
<dbReference type="OrthoDB" id="981954at2"/>
<proteinExistence type="predicted"/>
<reference evidence="1 2" key="1">
    <citation type="submission" date="2019-09" db="EMBL/GenBank/DDBJ databases">
        <authorList>
            <person name="Cao W.R."/>
        </authorList>
    </citation>
    <scope>NUCLEOTIDE SEQUENCE [LARGE SCALE GENOMIC DNA]</scope>
    <source>
        <strain evidence="2">a4</strain>
    </source>
</reference>
<dbReference type="EMBL" id="WAAU01000008">
    <property type="protein sequence ID" value="KAB1159391.1"/>
    <property type="molecule type" value="Genomic_DNA"/>
</dbReference>
<name>A0A7J5AP58_9FLAO</name>
<protein>
    <submittedName>
        <fullName evidence="1">Phosphate ABC transporter substrate-binding protein</fullName>
    </submittedName>
</protein>
<dbReference type="RefSeq" id="WP_150898610.1">
    <property type="nucleotide sequence ID" value="NZ_CBDCSN010000003.1"/>
</dbReference>
<accession>A0A7J5AP58</accession>